<feature type="domain" description="AP2/ERF" evidence="11">
    <location>
        <begin position="34"/>
        <end position="91"/>
    </location>
</feature>
<dbReference type="InterPro" id="IPR016177">
    <property type="entry name" value="DNA-bd_dom_sf"/>
</dbReference>
<dbReference type="Gene3D" id="3.30.730.10">
    <property type="entry name" value="AP2/ERF domain"/>
    <property type="match status" value="1"/>
</dbReference>
<evidence type="ECO:0000313" key="12">
    <source>
        <dbReference type="EMBL" id="GKV51414.1"/>
    </source>
</evidence>
<keyword evidence="3" id="KW-0805">Transcription regulation</keyword>
<evidence type="ECO:0000259" key="11">
    <source>
        <dbReference type="PROSITE" id="PS51032"/>
    </source>
</evidence>
<comment type="similarity">
    <text evidence="8">Belongs to the AP2/ERF transcription factor family. ERF subfamily.</text>
</comment>
<keyword evidence="4" id="KW-0238">DNA-binding</keyword>
<comment type="subcellular location">
    <subcellularLocation>
        <location evidence="1">Nucleus</location>
    </subcellularLocation>
</comment>
<feature type="compositionally biased region" description="Low complexity" evidence="10">
    <location>
        <begin position="318"/>
        <end position="330"/>
    </location>
</feature>
<dbReference type="GO" id="GO:0003677">
    <property type="term" value="F:DNA binding"/>
    <property type="evidence" value="ECO:0007669"/>
    <property type="project" value="UniProtKB-KW"/>
</dbReference>
<feature type="compositionally biased region" description="Basic and acidic residues" evidence="10">
    <location>
        <begin position="299"/>
        <end position="314"/>
    </location>
</feature>
<dbReference type="FunFam" id="3.30.730.10:FF:000005">
    <property type="entry name" value="ethylene-responsive transcription factor RAP2-11"/>
    <property type="match status" value="1"/>
</dbReference>
<dbReference type="AlphaFoldDB" id="A0AAV5MQY9"/>
<organism evidence="12 13">
    <name type="scientific">Rubroshorea leprosula</name>
    <dbReference type="NCBI Taxonomy" id="152421"/>
    <lineage>
        <taxon>Eukaryota</taxon>
        <taxon>Viridiplantae</taxon>
        <taxon>Streptophyta</taxon>
        <taxon>Embryophyta</taxon>
        <taxon>Tracheophyta</taxon>
        <taxon>Spermatophyta</taxon>
        <taxon>Magnoliopsida</taxon>
        <taxon>eudicotyledons</taxon>
        <taxon>Gunneridae</taxon>
        <taxon>Pentapetalae</taxon>
        <taxon>rosids</taxon>
        <taxon>malvids</taxon>
        <taxon>Malvales</taxon>
        <taxon>Dipterocarpaceae</taxon>
        <taxon>Rubroshorea</taxon>
    </lineage>
</organism>
<keyword evidence="7" id="KW-0539">Nucleus</keyword>
<comment type="function">
    <text evidence="9">Probably acts as a transcriptional activator. Binds to the GCC-box pathogenesis-related promoter element. May be involved in the regulation of gene expression by stress factors and by components of stress signal transduction pathways.</text>
</comment>
<dbReference type="PROSITE" id="PS51032">
    <property type="entry name" value="AP2_ERF"/>
    <property type="match status" value="1"/>
</dbReference>
<dbReference type="PRINTS" id="PR00367">
    <property type="entry name" value="ETHRSPELEMNT"/>
</dbReference>
<accession>A0AAV5MQY9</accession>
<comment type="caution">
    <text evidence="12">The sequence shown here is derived from an EMBL/GenBank/DDBJ whole genome shotgun (WGS) entry which is preliminary data.</text>
</comment>
<evidence type="ECO:0000256" key="10">
    <source>
        <dbReference type="SAM" id="MobiDB-lite"/>
    </source>
</evidence>
<proteinExistence type="inferred from homology"/>
<gene>
    <name evidence="12" type="ORF">SLEP1_g58076</name>
</gene>
<evidence type="ECO:0000256" key="2">
    <source>
        <dbReference type="ARBA" id="ARBA00022745"/>
    </source>
</evidence>
<evidence type="ECO:0000256" key="9">
    <source>
        <dbReference type="ARBA" id="ARBA00037379"/>
    </source>
</evidence>
<evidence type="ECO:0000313" key="13">
    <source>
        <dbReference type="Proteomes" id="UP001054252"/>
    </source>
</evidence>
<dbReference type="SUPFAM" id="SSF54171">
    <property type="entry name" value="DNA-binding domain"/>
    <property type="match status" value="1"/>
</dbReference>
<evidence type="ECO:0000256" key="5">
    <source>
        <dbReference type="ARBA" id="ARBA00023159"/>
    </source>
</evidence>
<dbReference type="Pfam" id="PF00847">
    <property type="entry name" value="AP2"/>
    <property type="match status" value="1"/>
</dbReference>
<evidence type="ECO:0000256" key="6">
    <source>
        <dbReference type="ARBA" id="ARBA00023163"/>
    </source>
</evidence>
<keyword evidence="6" id="KW-0804">Transcription</keyword>
<evidence type="ECO:0000256" key="1">
    <source>
        <dbReference type="ARBA" id="ARBA00004123"/>
    </source>
</evidence>
<sequence length="347" mass="38528">MEKDTREQTMTWDEMVKEEAAATALGGARRAQKQFVGVRQRPSGIWVPEIKDTIRKIRVWLGTYDTAEEAARAFDEAGCILCGANTRTNFWPCSPASNPTPALPSKITSLLLQRLRAKNKTFASLLDSSLINKQEIQGEDISNGYYISNTTANSCDYLTTSLESCLTKKADSSGRDLGLDYCNFSDATQSSRCDDIVEEGLDMEALDFHFVDDIGSSSYYSACEMAEEIEEPVEAENFSNKPSVLRAAMKRMKYERKFSTSFYAFNGIPECLRLRLRLENVKGGRVKVELSIQSLEDKKGEGNENEVMGKKVEESLDSPSSSVETGSSSSNEGQFCLWSSLDPPTIC</sequence>
<keyword evidence="5" id="KW-0010">Activator</keyword>
<dbReference type="GO" id="GO:0009873">
    <property type="term" value="P:ethylene-activated signaling pathway"/>
    <property type="evidence" value="ECO:0007669"/>
    <property type="project" value="UniProtKB-KW"/>
</dbReference>
<protein>
    <recommendedName>
        <fullName evidence="11">AP2/ERF domain-containing protein</fullName>
    </recommendedName>
</protein>
<evidence type="ECO:0000256" key="7">
    <source>
        <dbReference type="ARBA" id="ARBA00023242"/>
    </source>
</evidence>
<dbReference type="Proteomes" id="UP001054252">
    <property type="component" value="Unassembled WGS sequence"/>
</dbReference>
<dbReference type="InterPro" id="IPR036955">
    <property type="entry name" value="AP2/ERF_dom_sf"/>
</dbReference>
<dbReference type="CDD" id="cd00018">
    <property type="entry name" value="AP2"/>
    <property type="match status" value="1"/>
</dbReference>
<evidence type="ECO:0000256" key="8">
    <source>
        <dbReference type="ARBA" id="ARBA00024343"/>
    </source>
</evidence>
<feature type="region of interest" description="Disordered" evidence="10">
    <location>
        <begin position="299"/>
        <end position="347"/>
    </location>
</feature>
<dbReference type="PANTHER" id="PTHR31194:SF197">
    <property type="entry name" value="OS12G0582900 PROTEIN"/>
    <property type="match status" value="1"/>
</dbReference>
<dbReference type="InterPro" id="IPR001471">
    <property type="entry name" value="AP2/ERF_dom"/>
</dbReference>
<dbReference type="InterPro" id="IPR050913">
    <property type="entry name" value="AP2/ERF_ERF"/>
</dbReference>
<dbReference type="GO" id="GO:0005634">
    <property type="term" value="C:nucleus"/>
    <property type="evidence" value="ECO:0007669"/>
    <property type="project" value="UniProtKB-SubCell"/>
</dbReference>
<keyword evidence="2" id="KW-0936">Ethylene signaling pathway</keyword>
<evidence type="ECO:0000256" key="3">
    <source>
        <dbReference type="ARBA" id="ARBA00023015"/>
    </source>
</evidence>
<keyword evidence="13" id="KW-1185">Reference proteome</keyword>
<dbReference type="SMART" id="SM00380">
    <property type="entry name" value="AP2"/>
    <property type="match status" value="1"/>
</dbReference>
<evidence type="ECO:0000256" key="4">
    <source>
        <dbReference type="ARBA" id="ARBA00023125"/>
    </source>
</evidence>
<name>A0AAV5MQY9_9ROSI</name>
<dbReference type="PANTHER" id="PTHR31194">
    <property type="entry name" value="SHN SHINE , DNA BINDING / TRANSCRIPTION FACTOR"/>
    <property type="match status" value="1"/>
</dbReference>
<reference evidence="12 13" key="1">
    <citation type="journal article" date="2021" name="Commun. Biol.">
        <title>The genome of Shorea leprosula (Dipterocarpaceae) highlights the ecological relevance of drought in aseasonal tropical rainforests.</title>
        <authorList>
            <person name="Ng K.K.S."/>
            <person name="Kobayashi M.J."/>
            <person name="Fawcett J.A."/>
            <person name="Hatakeyama M."/>
            <person name="Paape T."/>
            <person name="Ng C.H."/>
            <person name="Ang C.C."/>
            <person name="Tnah L.H."/>
            <person name="Lee C.T."/>
            <person name="Nishiyama T."/>
            <person name="Sese J."/>
            <person name="O'Brien M.J."/>
            <person name="Copetti D."/>
            <person name="Mohd Noor M.I."/>
            <person name="Ong R.C."/>
            <person name="Putra M."/>
            <person name="Sireger I.Z."/>
            <person name="Indrioko S."/>
            <person name="Kosugi Y."/>
            <person name="Izuno A."/>
            <person name="Isagi Y."/>
            <person name="Lee S.L."/>
            <person name="Shimizu K.K."/>
        </authorList>
    </citation>
    <scope>NUCLEOTIDE SEQUENCE [LARGE SCALE GENOMIC DNA]</scope>
    <source>
        <strain evidence="12">214</strain>
    </source>
</reference>
<dbReference type="GO" id="GO:0003700">
    <property type="term" value="F:DNA-binding transcription factor activity"/>
    <property type="evidence" value="ECO:0007669"/>
    <property type="project" value="InterPro"/>
</dbReference>
<dbReference type="EMBL" id="BPVZ01000497">
    <property type="protein sequence ID" value="GKV51414.1"/>
    <property type="molecule type" value="Genomic_DNA"/>
</dbReference>